<keyword evidence="6" id="KW-1185">Reference proteome</keyword>
<evidence type="ECO:0000313" key="6">
    <source>
        <dbReference type="Proteomes" id="UP000309033"/>
    </source>
</evidence>
<dbReference type="InterPro" id="IPR013747">
    <property type="entry name" value="ACP_syn_III_C"/>
</dbReference>
<keyword evidence="1" id="KW-0808">Transferase</keyword>
<name>A0A5R8YLD4_9ACTN</name>
<evidence type="ECO:0000256" key="1">
    <source>
        <dbReference type="ARBA" id="ARBA00022679"/>
    </source>
</evidence>
<dbReference type="SUPFAM" id="SSF53901">
    <property type="entry name" value="Thiolase-like"/>
    <property type="match status" value="1"/>
</dbReference>
<dbReference type="InterPro" id="IPR016039">
    <property type="entry name" value="Thiolase-like"/>
</dbReference>
<keyword evidence="2" id="KW-0012">Acyltransferase</keyword>
<dbReference type="InterPro" id="IPR013751">
    <property type="entry name" value="ACP_syn_III_N"/>
</dbReference>
<feature type="domain" description="Beta-ketoacyl-[acyl-carrier-protein] synthase III N-terminal" evidence="4">
    <location>
        <begin position="109"/>
        <end position="181"/>
    </location>
</feature>
<evidence type="ECO:0000259" key="3">
    <source>
        <dbReference type="Pfam" id="PF08541"/>
    </source>
</evidence>
<dbReference type="PANTHER" id="PTHR34069:SF2">
    <property type="entry name" value="BETA-KETOACYL-[ACYL-CARRIER-PROTEIN] SYNTHASE III"/>
    <property type="match status" value="1"/>
</dbReference>
<dbReference type="EMBL" id="VANP01000014">
    <property type="protein sequence ID" value="TLP53988.1"/>
    <property type="molecule type" value="Genomic_DNA"/>
</dbReference>
<feature type="domain" description="Beta-ketoacyl-[acyl-carrier-protein] synthase III C-terminal" evidence="3">
    <location>
        <begin position="249"/>
        <end position="339"/>
    </location>
</feature>
<gene>
    <name evidence="5" type="ORF">FED44_28485</name>
</gene>
<dbReference type="CDD" id="cd00827">
    <property type="entry name" value="init_cond_enzymes"/>
    <property type="match status" value="1"/>
</dbReference>
<organism evidence="5 6">
    <name type="scientific">Microbispora triticiradicis</name>
    <dbReference type="NCBI Taxonomy" id="2200763"/>
    <lineage>
        <taxon>Bacteria</taxon>
        <taxon>Bacillati</taxon>
        <taxon>Actinomycetota</taxon>
        <taxon>Actinomycetes</taxon>
        <taxon>Streptosporangiales</taxon>
        <taxon>Streptosporangiaceae</taxon>
        <taxon>Microbispora</taxon>
    </lineage>
</organism>
<protein>
    <submittedName>
        <fullName evidence="5">3-oxoacyl-ACP synthase</fullName>
    </submittedName>
</protein>
<evidence type="ECO:0000259" key="4">
    <source>
        <dbReference type="Pfam" id="PF08545"/>
    </source>
</evidence>
<dbReference type="GO" id="GO:0006633">
    <property type="term" value="P:fatty acid biosynthetic process"/>
    <property type="evidence" value="ECO:0007669"/>
    <property type="project" value="InterPro"/>
</dbReference>
<dbReference type="Proteomes" id="UP000309033">
    <property type="component" value="Unassembled WGS sequence"/>
</dbReference>
<sequence>MQWADTYISGVGAFLPRTVVSVEKAVAKGWYPAEEAELHNLAGTAVAGDLPAPEMALHAAQSALKRSGRAPADLDLLLYASTWHQGPDGWPPHSYLQRHLVGGDVLATEIRQGCNGMFIALELAASYLGAAPGRQAALLVASDNYGTPLMDRWRMGPGYIGGDAASALVLTKEAGFARLMSVCTTTVAEAEELHRGSEPLFPPGVTVGRRISFAARNEQFRQQVMPKGEATSALFNIQRALMEVVERALDESGIEAGDLTRVAFMNYSEEIVEQRCMAVLDLPMSRSTWDYGRTIGHCGASDQVLSLDHLLMTGQLRPGDHMLMLGTGPGVTVSSAVIKMLDLPQWVANRREMNADGR</sequence>
<comment type="caution">
    <text evidence="5">The sequence shown here is derived from an EMBL/GenBank/DDBJ whole genome shotgun (WGS) entry which is preliminary data.</text>
</comment>
<reference evidence="5" key="1">
    <citation type="submission" date="2019-05" db="EMBL/GenBank/DDBJ databases">
        <title>Isolation, diversity and antifungal activity of Actinobacteria from wheat.</title>
        <authorList>
            <person name="Yu B."/>
        </authorList>
    </citation>
    <scope>NUCLEOTIDE SEQUENCE [LARGE SCALE GENOMIC DNA]</scope>
    <source>
        <strain evidence="5">NEAU-HEGS1-5</strain>
    </source>
</reference>
<proteinExistence type="predicted"/>
<dbReference type="AlphaFoldDB" id="A0A5R8YLD4"/>
<dbReference type="Pfam" id="PF08541">
    <property type="entry name" value="ACP_syn_III_C"/>
    <property type="match status" value="1"/>
</dbReference>
<dbReference type="Pfam" id="PF08545">
    <property type="entry name" value="ACP_syn_III"/>
    <property type="match status" value="1"/>
</dbReference>
<dbReference type="GO" id="GO:0044550">
    <property type="term" value="P:secondary metabolite biosynthetic process"/>
    <property type="evidence" value="ECO:0007669"/>
    <property type="project" value="TreeGrafter"/>
</dbReference>
<dbReference type="GO" id="GO:0004315">
    <property type="term" value="F:3-oxoacyl-[acyl-carrier-protein] synthase activity"/>
    <property type="evidence" value="ECO:0007669"/>
    <property type="project" value="InterPro"/>
</dbReference>
<accession>A0A5R8YLD4</accession>
<dbReference type="OrthoDB" id="7055207at2"/>
<dbReference type="PANTHER" id="PTHR34069">
    <property type="entry name" value="3-OXOACYL-[ACYL-CARRIER-PROTEIN] SYNTHASE 3"/>
    <property type="match status" value="1"/>
</dbReference>
<dbReference type="Gene3D" id="3.40.47.10">
    <property type="match status" value="2"/>
</dbReference>
<evidence type="ECO:0000313" key="5">
    <source>
        <dbReference type="EMBL" id="TLP53988.1"/>
    </source>
</evidence>
<evidence type="ECO:0000256" key="2">
    <source>
        <dbReference type="ARBA" id="ARBA00023315"/>
    </source>
</evidence>